<evidence type="ECO:0000259" key="5">
    <source>
        <dbReference type="PROSITE" id="PS50837"/>
    </source>
</evidence>
<name>A0A175W6E0_9PEZI</name>
<dbReference type="PANTHER" id="PTHR15622:SF2">
    <property type="entry name" value="U4_U6 SMALL NUCLEAR RIBONUCLEOPROTEIN PRP4"/>
    <property type="match status" value="1"/>
</dbReference>
<dbReference type="PROSITE" id="PS00678">
    <property type="entry name" value="WD_REPEATS_1"/>
    <property type="match status" value="1"/>
</dbReference>
<dbReference type="SUPFAM" id="SSF52540">
    <property type="entry name" value="P-loop containing nucleoside triphosphate hydrolases"/>
    <property type="match status" value="1"/>
</dbReference>
<dbReference type="OrthoDB" id="10263680at2759"/>
<evidence type="ECO:0000256" key="1">
    <source>
        <dbReference type="ARBA" id="ARBA00022574"/>
    </source>
</evidence>
<dbReference type="VEuPathDB" id="FungiDB:MMYC01_203255"/>
<dbReference type="Proteomes" id="UP000078237">
    <property type="component" value="Unassembled WGS sequence"/>
</dbReference>
<dbReference type="PROSITE" id="PS50294">
    <property type="entry name" value="WD_REPEATS_REGION"/>
    <property type="match status" value="3"/>
</dbReference>
<evidence type="ECO:0000256" key="2">
    <source>
        <dbReference type="ARBA" id="ARBA00022737"/>
    </source>
</evidence>
<dbReference type="EMBL" id="LCTW02000091">
    <property type="protein sequence ID" value="KXX79286.1"/>
    <property type="molecule type" value="Genomic_DNA"/>
</dbReference>
<protein>
    <submittedName>
        <fullName evidence="6">Vegetative incompatibility protein HET-E-1</fullName>
    </submittedName>
</protein>
<comment type="caution">
    <text evidence="6">The sequence shown here is derived from an EMBL/GenBank/DDBJ whole genome shotgun (WGS) entry which is preliminary data.</text>
</comment>
<dbReference type="InterPro" id="IPR051983">
    <property type="entry name" value="WSB_SOCS-box_domain"/>
</dbReference>
<dbReference type="InterPro" id="IPR036322">
    <property type="entry name" value="WD40_repeat_dom_sf"/>
</dbReference>
<keyword evidence="3" id="KW-0833">Ubl conjugation pathway</keyword>
<feature type="repeat" description="WD" evidence="4">
    <location>
        <begin position="369"/>
        <end position="410"/>
    </location>
</feature>
<dbReference type="SMART" id="SM00320">
    <property type="entry name" value="WD40"/>
    <property type="match status" value="3"/>
</dbReference>
<dbReference type="InterPro" id="IPR015943">
    <property type="entry name" value="WD40/YVTN_repeat-like_dom_sf"/>
</dbReference>
<keyword evidence="1 4" id="KW-0853">WD repeat</keyword>
<feature type="repeat" description="WD" evidence="4">
    <location>
        <begin position="327"/>
        <end position="368"/>
    </location>
</feature>
<dbReference type="Pfam" id="PF24883">
    <property type="entry name" value="NPHP3_N"/>
    <property type="match status" value="2"/>
</dbReference>
<feature type="domain" description="NACHT" evidence="5">
    <location>
        <begin position="85"/>
        <end position="121"/>
    </location>
</feature>
<dbReference type="PRINTS" id="PR00320">
    <property type="entry name" value="GPROTEINBRPT"/>
</dbReference>
<sequence>MDGHTPSTLESIRVDNVRTDGSSHLQIGNNYYSSEESCLRHLRLTDPRYDKKRIEQTKGGLRRDSYCWILDNAYFQRWRDDPQSRLLWIRGDAGKGKTMLLCGIINELELTASPSKLSYFFCQGTDAQLKTLRPSYAALSIYSLEARYLVIDALDECEEDLQQLLEIIRDTAAAISTRIKWIVSSRNRPDIEQQFTLDDSRMSLSLELNAEQVSRAIDLYIDYEVSQLKSIEHDNAMQHRVGAQMRQKANGTFLWVALVFQELQKCVRSRDVLPLLEEIPTGLTLLGHSNWVYSVTFSPDGRTLASASDDRTVRLWDAVTGRTIQTLKGHSGRIQSVAFSLDGQTLASASDDETIRLWDAVTGRTIQTLKGHSGWVQSVAFSPDGQTLASASADETIRLWDITTGRTIQTLNVNGVATALRWDKVSPKRLPFKLPTST</sequence>
<dbReference type="Gene3D" id="2.130.10.10">
    <property type="entry name" value="YVTN repeat-like/Quinoprotein amine dehydrogenase"/>
    <property type="match status" value="2"/>
</dbReference>
<evidence type="ECO:0000313" key="6">
    <source>
        <dbReference type="EMBL" id="KXX79286.1"/>
    </source>
</evidence>
<dbReference type="GO" id="GO:0000209">
    <property type="term" value="P:protein polyubiquitination"/>
    <property type="evidence" value="ECO:0007669"/>
    <property type="project" value="TreeGrafter"/>
</dbReference>
<proteinExistence type="predicted"/>
<dbReference type="InterPro" id="IPR027417">
    <property type="entry name" value="P-loop_NTPase"/>
</dbReference>
<reference evidence="6 7" key="1">
    <citation type="journal article" date="2016" name="Genome Announc.">
        <title>Genome Sequence of Madurella mycetomatis mm55, Isolated from a Human Mycetoma Case in Sudan.</title>
        <authorList>
            <person name="Smit S."/>
            <person name="Derks M.F."/>
            <person name="Bervoets S."/>
            <person name="Fahal A."/>
            <person name="van Leeuwen W."/>
            <person name="van Belkum A."/>
            <person name="van de Sande W.W."/>
        </authorList>
    </citation>
    <scope>NUCLEOTIDE SEQUENCE [LARGE SCALE GENOMIC DNA]</scope>
    <source>
        <strain evidence="7">mm55</strain>
    </source>
</reference>
<evidence type="ECO:0000256" key="4">
    <source>
        <dbReference type="PROSITE-ProRule" id="PRU00221"/>
    </source>
</evidence>
<dbReference type="SUPFAM" id="SSF50978">
    <property type="entry name" value="WD40 repeat-like"/>
    <property type="match status" value="1"/>
</dbReference>
<dbReference type="Pfam" id="PF00400">
    <property type="entry name" value="WD40"/>
    <property type="match status" value="3"/>
</dbReference>
<dbReference type="InterPro" id="IPR019775">
    <property type="entry name" value="WD40_repeat_CS"/>
</dbReference>
<dbReference type="CDD" id="cd00200">
    <property type="entry name" value="WD40"/>
    <property type="match status" value="1"/>
</dbReference>
<organism evidence="6 7">
    <name type="scientific">Madurella mycetomatis</name>
    <dbReference type="NCBI Taxonomy" id="100816"/>
    <lineage>
        <taxon>Eukaryota</taxon>
        <taxon>Fungi</taxon>
        <taxon>Dikarya</taxon>
        <taxon>Ascomycota</taxon>
        <taxon>Pezizomycotina</taxon>
        <taxon>Sordariomycetes</taxon>
        <taxon>Sordariomycetidae</taxon>
        <taxon>Sordariales</taxon>
        <taxon>Sordariales incertae sedis</taxon>
        <taxon>Madurella</taxon>
    </lineage>
</organism>
<keyword evidence="7" id="KW-1185">Reference proteome</keyword>
<dbReference type="STRING" id="100816.A0A175W6E0"/>
<dbReference type="InterPro" id="IPR001680">
    <property type="entry name" value="WD40_rpt"/>
</dbReference>
<evidence type="ECO:0000256" key="3">
    <source>
        <dbReference type="ARBA" id="ARBA00022786"/>
    </source>
</evidence>
<evidence type="ECO:0000313" key="7">
    <source>
        <dbReference type="Proteomes" id="UP000078237"/>
    </source>
</evidence>
<dbReference type="InterPro" id="IPR056884">
    <property type="entry name" value="NPHP3-like_N"/>
</dbReference>
<gene>
    <name evidence="6" type="ORF">MMYC01_203255</name>
</gene>
<accession>A0A175W6E0</accession>
<dbReference type="Gene3D" id="3.40.50.300">
    <property type="entry name" value="P-loop containing nucleotide triphosphate hydrolases"/>
    <property type="match status" value="1"/>
</dbReference>
<dbReference type="PANTHER" id="PTHR15622">
    <property type="entry name" value="WD40 REPEAT PROTEIN"/>
    <property type="match status" value="1"/>
</dbReference>
<dbReference type="PROSITE" id="PS50082">
    <property type="entry name" value="WD_REPEATS_2"/>
    <property type="match status" value="3"/>
</dbReference>
<dbReference type="PROSITE" id="PS50837">
    <property type="entry name" value="NACHT"/>
    <property type="match status" value="1"/>
</dbReference>
<feature type="repeat" description="WD" evidence="4">
    <location>
        <begin position="285"/>
        <end position="326"/>
    </location>
</feature>
<keyword evidence="2" id="KW-0677">Repeat</keyword>
<dbReference type="InterPro" id="IPR007111">
    <property type="entry name" value="NACHT_NTPase"/>
</dbReference>
<dbReference type="AlphaFoldDB" id="A0A175W6E0"/>
<dbReference type="InterPro" id="IPR020472">
    <property type="entry name" value="WD40_PAC1"/>
</dbReference>